<dbReference type="EMBL" id="MCGE01000048">
    <property type="protein sequence ID" value="ORZ04732.1"/>
    <property type="molecule type" value="Genomic_DNA"/>
</dbReference>
<name>A0A1X2HXU9_9FUNG</name>
<dbReference type="Proteomes" id="UP000193560">
    <property type="component" value="Unassembled WGS sequence"/>
</dbReference>
<reference evidence="1 2" key="1">
    <citation type="submission" date="2016-07" db="EMBL/GenBank/DDBJ databases">
        <title>Pervasive Adenine N6-methylation of Active Genes in Fungi.</title>
        <authorList>
            <consortium name="DOE Joint Genome Institute"/>
            <person name="Mondo S.J."/>
            <person name="Dannebaum R.O."/>
            <person name="Kuo R.C."/>
            <person name="Labutti K."/>
            <person name="Haridas S."/>
            <person name="Kuo A."/>
            <person name="Salamov A."/>
            <person name="Ahrendt S.R."/>
            <person name="Lipzen A."/>
            <person name="Sullivan W."/>
            <person name="Andreopoulos W.B."/>
            <person name="Clum A."/>
            <person name="Lindquist E."/>
            <person name="Daum C."/>
            <person name="Ramamoorthy G.K."/>
            <person name="Gryganskyi A."/>
            <person name="Culley D."/>
            <person name="Magnuson J.K."/>
            <person name="James T.Y."/>
            <person name="O'Malley M.A."/>
            <person name="Stajich J.E."/>
            <person name="Spatafora J.W."/>
            <person name="Visel A."/>
            <person name="Grigoriev I.V."/>
        </authorList>
    </citation>
    <scope>NUCLEOTIDE SEQUENCE [LARGE SCALE GENOMIC DNA]</scope>
    <source>
        <strain evidence="1 2">NRRL 1336</strain>
    </source>
</reference>
<proteinExistence type="predicted"/>
<evidence type="ECO:0000313" key="1">
    <source>
        <dbReference type="EMBL" id="ORZ04732.1"/>
    </source>
</evidence>
<comment type="caution">
    <text evidence="1">The sequence shown here is derived from an EMBL/GenBank/DDBJ whole genome shotgun (WGS) entry which is preliminary data.</text>
</comment>
<organism evidence="1 2">
    <name type="scientific">Absidia repens</name>
    <dbReference type="NCBI Taxonomy" id="90262"/>
    <lineage>
        <taxon>Eukaryota</taxon>
        <taxon>Fungi</taxon>
        <taxon>Fungi incertae sedis</taxon>
        <taxon>Mucoromycota</taxon>
        <taxon>Mucoromycotina</taxon>
        <taxon>Mucoromycetes</taxon>
        <taxon>Mucorales</taxon>
        <taxon>Cunninghamellaceae</taxon>
        <taxon>Absidia</taxon>
    </lineage>
</organism>
<accession>A0A1X2HXU9</accession>
<dbReference type="AlphaFoldDB" id="A0A1X2HXU9"/>
<evidence type="ECO:0000313" key="2">
    <source>
        <dbReference type="Proteomes" id="UP000193560"/>
    </source>
</evidence>
<protein>
    <submittedName>
        <fullName evidence="1">Uncharacterized protein</fullName>
    </submittedName>
</protein>
<gene>
    <name evidence="1" type="ORF">BCR42DRAFT_496932</name>
</gene>
<sequence>MPKQWVFSRVSLTHRRDGCRNVRGKTEETSVLVPFRESFVANCYVVHPLRYNTPLLRGTPVLHLNIWSLDPATHTRCHLHLPPPHHHDRTEPDELGWATLDDGKLYHTLTAIIAGRYPFDEP</sequence>
<keyword evidence="2" id="KW-1185">Reference proteome</keyword>